<name>S7WEZ1_9BACT</name>
<gene>
    <name evidence="1" type="ORF">ADICYQ_5857</name>
</gene>
<dbReference type="EMBL" id="ATNM01000197">
    <property type="protein sequence ID" value="EPR65324.1"/>
    <property type="molecule type" value="Genomic_DNA"/>
</dbReference>
<dbReference type="STRING" id="641524.ADICYQ_5857"/>
<proteinExistence type="predicted"/>
<dbReference type="AlphaFoldDB" id="S7WEZ1"/>
<evidence type="ECO:0000313" key="1">
    <source>
        <dbReference type="EMBL" id="EPR65324.1"/>
    </source>
</evidence>
<dbReference type="Proteomes" id="UP000014974">
    <property type="component" value="Unassembled WGS sequence"/>
</dbReference>
<evidence type="ECO:0008006" key="3">
    <source>
        <dbReference type="Google" id="ProtNLM"/>
    </source>
</evidence>
<sequence>MHYLTSKDLLKMKRLRQAFMIPLLALALFSCQEEEDMTFDPAVISAFEMGEGSSHSTEPVAYRGTDLHLEATIIANANVASITLSIHAHDVEVGEGETEWDFEKVYTDSKYLVKNPAFHEHIDIPATAPAGEYHVVLEVLDIAGNITEVEGHLEIRELIHISGFEMDAEVVRGEDFHVEFLIGAANGIHTITVDIHAHGLTAGAGEVVWEMEQVFEEGYHELSEVEFHEHIDVPANATAGEYHVMFIVEDEEGNEEEYGTYIEVVND</sequence>
<dbReference type="PROSITE" id="PS51257">
    <property type="entry name" value="PROKAR_LIPOPROTEIN"/>
    <property type="match status" value="1"/>
</dbReference>
<comment type="caution">
    <text evidence="1">The sequence shown here is derived from an EMBL/GenBank/DDBJ whole genome shotgun (WGS) entry which is preliminary data.</text>
</comment>
<dbReference type="eggNOG" id="COG1470">
    <property type="taxonomic scope" value="Bacteria"/>
</dbReference>
<dbReference type="InterPro" id="IPR027829">
    <property type="entry name" value="DUF4625"/>
</dbReference>
<evidence type="ECO:0000313" key="2">
    <source>
        <dbReference type="Proteomes" id="UP000014974"/>
    </source>
</evidence>
<accession>S7WEZ1</accession>
<protein>
    <recommendedName>
        <fullName evidence="3">Protein containing PKD domain-containing protein</fullName>
    </recommendedName>
</protein>
<dbReference type="PATRIC" id="fig|641524.5.peg.5811"/>
<reference evidence="1 2" key="1">
    <citation type="journal article" date="2013" name="Genome Announc.">
        <title>Draft Genome Sequence of Cyclobacterium qasimii Strain M12-11BT, Isolated from Arctic Marine Sediment.</title>
        <authorList>
            <person name="Shivaji S."/>
            <person name="Ara S."/>
            <person name="Singh A."/>
            <person name="Kumar Pinnaka A."/>
        </authorList>
    </citation>
    <scope>NUCLEOTIDE SEQUENCE [LARGE SCALE GENOMIC DNA]</scope>
    <source>
        <strain evidence="1 2">M12-11B</strain>
    </source>
</reference>
<dbReference type="Pfam" id="PF15418">
    <property type="entry name" value="DUF4625"/>
    <property type="match status" value="2"/>
</dbReference>
<organism evidence="1 2">
    <name type="scientific">Cyclobacterium qasimii M12-11B</name>
    <dbReference type="NCBI Taxonomy" id="641524"/>
    <lineage>
        <taxon>Bacteria</taxon>
        <taxon>Pseudomonadati</taxon>
        <taxon>Bacteroidota</taxon>
        <taxon>Cytophagia</taxon>
        <taxon>Cytophagales</taxon>
        <taxon>Cyclobacteriaceae</taxon>
        <taxon>Cyclobacterium</taxon>
    </lineage>
</organism>